<keyword evidence="3" id="KW-1185">Reference proteome</keyword>
<feature type="compositionally biased region" description="Polar residues" evidence="1">
    <location>
        <begin position="102"/>
        <end position="111"/>
    </location>
</feature>
<proteinExistence type="predicted"/>
<dbReference type="EMBL" id="QJKJ01006655">
    <property type="protein sequence ID" value="RDX85930.1"/>
    <property type="molecule type" value="Genomic_DNA"/>
</dbReference>
<gene>
    <name evidence="2" type="ORF">CR513_32799</name>
</gene>
<reference evidence="2" key="1">
    <citation type="submission" date="2018-05" db="EMBL/GenBank/DDBJ databases">
        <title>Draft genome of Mucuna pruriens seed.</title>
        <authorList>
            <person name="Nnadi N.E."/>
            <person name="Vos R."/>
            <person name="Hasami M.H."/>
            <person name="Devisetty U.K."/>
            <person name="Aguiy J.C."/>
        </authorList>
    </citation>
    <scope>NUCLEOTIDE SEQUENCE [LARGE SCALE GENOMIC DNA]</scope>
    <source>
        <strain evidence="2">JCA_2017</strain>
    </source>
</reference>
<dbReference type="AlphaFoldDB" id="A0A371G5U3"/>
<dbReference type="OrthoDB" id="1420404at2759"/>
<name>A0A371G5U3_MUCPR</name>
<comment type="caution">
    <text evidence="2">The sequence shown here is derived from an EMBL/GenBank/DDBJ whole genome shotgun (WGS) entry which is preliminary data.</text>
</comment>
<sequence>MDRSMIDATSGGALMDKIPTATRHLISNMAGNTQQFRVRGLSPSRLVSEIGAASNQRLENQLTELTSLCRRQPFRPGLSQGPYVAQRFGSVPNVPQLPAGYQQPTPQYQASPFQQQKQQRLPPQGNSPSLEDLLKQLATSNLEFQQSELQQHAVLAKYDRHHPRPQDADRTVSQHCKPITVGRVHQPSFSNNSESEREHKCSYVEKWKRTISTSTAIAMTNRSRF</sequence>
<feature type="compositionally biased region" description="Low complexity" evidence="1">
    <location>
        <begin position="112"/>
        <end position="124"/>
    </location>
</feature>
<accession>A0A371G5U3</accession>
<evidence type="ECO:0000313" key="2">
    <source>
        <dbReference type="EMBL" id="RDX85930.1"/>
    </source>
</evidence>
<protein>
    <submittedName>
        <fullName evidence="2">Uncharacterized protein</fullName>
    </submittedName>
</protein>
<dbReference type="Proteomes" id="UP000257109">
    <property type="component" value="Unassembled WGS sequence"/>
</dbReference>
<evidence type="ECO:0000313" key="3">
    <source>
        <dbReference type="Proteomes" id="UP000257109"/>
    </source>
</evidence>
<evidence type="ECO:0000256" key="1">
    <source>
        <dbReference type="SAM" id="MobiDB-lite"/>
    </source>
</evidence>
<feature type="region of interest" description="Disordered" evidence="1">
    <location>
        <begin position="89"/>
        <end position="130"/>
    </location>
</feature>
<feature type="non-terminal residue" evidence="2">
    <location>
        <position position="1"/>
    </location>
</feature>
<organism evidence="2 3">
    <name type="scientific">Mucuna pruriens</name>
    <name type="common">Velvet bean</name>
    <name type="synonym">Dolichos pruriens</name>
    <dbReference type="NCBI Taxonomy" id="157652"/>
    <lineage>
        <taxon>Eukaryota</taxon>
        <taxon>Viridiplantae</taxon>
        <taxon>Streptophyta</taxon>
        <taxon>Embryophyta</taxon>
        <taxon>Tracheophyta</taxon>
        <taxon>Spermatophyta</taxon>
        <taxon>Magnoliopsida</taxon>
        <taxon>eudicotyledons</taxon>
        <taxon>Gunneridae</taxon>
        <taxon>Pentapetalae</taxon>
        <taxon>rosids</taxon>
        <taxon>fabids</taxon>
        <taxon>Fabales</taxon>
        <taxon>Fabaceae</taxon>
        <taxon>Papilionoideae</taxon>
        <taxon>50 kb inversion clade</taxon>
        <taxon>NPAAA clade</taxon>
        <taxon>indigoferoid/millettioid clade</taxon>
        <taxon>Phaseoleae</taxon>
        <taxon>Mucuna</taxon>
    </lineage>
</organism>